<dbReference type="SUPFAM" id="SSF81324">
    <property type="entry name" value="Voltage-gated potassium channels"/>
    <property type="match status" value="1"/>
</dbReference>
<dbReference type="Pfam" id="PF07885">
    <property type="entry name" value="Ion_trans_2"/>
    <property type="match status" value="1"/>
</dbReference>
<evidence type="ECO:0000256" key="8">
    <source>
        <dbReference type="SAM" id="MobiDB-lite"/>
    </source>
</evidence>
<feature type="region of interest" description="Disordered" evidence="8">
    <location>
        <begin position="335"/>
        <end position="367"/>
    </location>
</feature>
<evidence type="ECO:0000259" key="10">
    <source>
        <dbReference type="Pfam" id="PF07885"/>
    </source>
</evidence>
<feature type="compositionally biased region" description="Low complexity" evidence="8">
    <location>
        <begin position="355"/>
        <end position="367"/>
    </location>
</feature>
<dbReference type="GO" id="GO:0001508">
    <property type="term" value="P:action potential"/>
    <property type="evidence" value="ECO:0007669"/>
    <property type="project" value="TreeGrafter"/>
</dbReference>
<dbReference type="InterPro" id="IPR028325">
    <property type="entry name" value="VG_K_chnl"/>
</dbReference>
<dbReference type="Gene3D" id="1.10.287.70">
    <property type="match status" value="1"/>
</dbReference>
<dbReference type="InterPro" id="IPR027359">
    <property type="entry name" value="Volt_channel_dom_sf"/>
</dbReference>
<feature type="transmembrane region" description="Helical" evidence="9">
    <location>
        <begin position="130"/>
        <end position="149"/>
    </location>
</feature>
<dbReference type="GO" id="GO:0005249">
    <property type="term" value="F:voltage-gated potassium channel activity"/>
    <property type="evidence" value="ECO:0007669"/>
    <property type="project" value="InterPro"/>
</dbReference>
<dbReference type="AlphaFoldDB" id="A0A917B5H1"/>
<dbReference type="Gene3D" id="1.20.5.110">
    <property type="match status" value="1"/>
</dbReference>
<dbReference type="InterPro" id="IPR013099">
    <property type="entry name" value="K_chnl_dom"/>
</dbReference>
<evidence type="ECO:0000256" key="3">
    <source>
        <dbReference type="ARBA" id="ARBA00022692"/>
    </source>
</evidence>
<dbReference type="RefSeq" id="WP_229715197.1">
    <property type="nucleotide sequence ID" value="NZ_BMGP01000003.1"/>
</dbReference>
<dbReference type="Gene3D" id="1.20.120.350">
    <property type="entry name" value="Voltage-gated potassium channels. Chain C"/>
    <property type="match status" value="1"/>
</dbReference>
<reference evidence="11 12" key="1">
    <citation type="journal article" date="2014" name="Int. J. Syst. Evol. Microbiol.">
        <title>Complete genome sequence of Corynebacterium casei LMG S-19264T (=DSM 44701T), isolated from a smear-ripened cheese.</title>
        <authorList>
            <consortium name="US DOE Joint Genome Institute (JGI-PGF)"/>
            <person name="Walter F."/>
            <person name="Albersmeier A."/>
            <person name="Kalinowski J."/>
            <person name="Ruckert C."/>
        </authorList>
    </citation>
    <scope>NUCLEOTIDE SEQUENCE [LARGE SCALE GENOMIC DNA]</scope>
    <source>
        <strain evidence="11 12">CGMCC 1.12976</strain>
    </source>
</reference>
<feature type="transmembrane region" description="Helical" evidence="9">
    <location>
        <begin position="199"/>
        <end position="218"/>
    </location>
</feature>
<dbReference type="EMBL" id="BMGP01000003">
    <property type="protein sequence ID" value="GGF25007.1"/>
    <property type="molecule type" value="Genomic_DNA"/>
</dbReference>
<dbReference type="PANTHER" id="PTHR11537">
    <property type="entry name" value="VOLTAGE-GATED POTASSIUM CHANNEL"/>
    <property type="match status" value="1"/>
</dbReference>
<evidence type="ECO:0000256" key="2">
    <source>
        <dbReference type="ARBA" id="ARBA00022448"/>
    </source>
</evidence>
<keyword evidence="2" id="KW-0813">Transport</keyword>
<keyword evidence="4 9" id="KW-1133">Transmembrane helix</keyword>
<dbReference type="PANTHER" id="PTHR11537:SF254">
    <property type="entry name" value="POTASSIUM VOLTAGE-GATED CHANNEL PROTEIN SHAB"/>
    <property type="match status" value="1"/>
</dbReference>
<accession>A0A917B5H1</accession>
<feature type="transmembrane region" description="Helical" evidence="9">
    <location>
        <begin position="261"/>
        <end position="286"/>
    </location>
</feature>
<feature type="domain" description="Potassium channel" evidence="10">
    <location>
        <begin position="228"/>
        <end position="286"/>
    </location>
</feature>
<feature type="transmembrane region" description="Helical" evidence="9">
    <location>
        <begin position="161"/>
        <end position="187"/>
    </location>
</feature>
<evidence type="ECO:0000313" key="11">
    <source>
        <dbReference type="EMBL" id="GGF25007.1"/>
    </source>
</evidence>
<name>A0A917B5H1_9MICO</name>
<protein>
    <recommendedName>
        <fullName evidence="10">Potassium channel domain-containing protein</fullName>
    </recommendedName>
</protein>
<keyword evidence="5" id="KW-0406">Ion transport</keyword>
<feature type="transmembrane region" description="Helical" evidence="9">
    <location>
        <begin position="230"/>
        <end position="249"/>
    </location>
</feature>
<sequence length="367" mass="39836">MSIRTTRKTTVSGVGSPSLTGSPTLTASPSFGMTQAEREADAAAITDRITDVLTEALPGKVGDDEVVSEPLTGPAAHTRFFGFKRGDEGQARWNASVEWPLTFVSIIFLIVYSWDVIGNLKGSQQVTAEIVMWAVWGVFMVNYIANLVLAPRRWRWFFTHILEFLIVALPMLRPLRLLRLVMLWTVLQRTAGTAFRGKVATYVIGSAGLLVIIAALGILDAEQNAPGADITNIGDALWWAFVTITTVGYGDYTPVTFEGRLIAVGLMIAGIALLGVITATLASWLVDRVRADSTAQSANVDHIDALSQQLADMQVEMARSREAFADELAALRRTAQPSRQRAGVVISSRARRGAASRSSRPHAAPRE</sequence>
<comment type="caution">
    <text evidence="11">The sequence shown here is derived from an EMBL/GenBank/DDBJ whole genome shotgun (WGS) entry which is preliminary data.</text>
</comment>
<keyword evidence="6 9" id="KW-0472">Membrane</keyword>
<evidence type="ECO:0000256" key="1">
    <source>
        <dbReference type="ARBA" id="ARBA00004141"/>
    </source>
</evidence>
<feature type="compositionally biased region" description="Polar residues" evidence="8">
    <location>
        <begin position="8"/>
        <end position="30"/>
    </location>
</feature>
<dbReference type="Proteomes" id="UP000598775">
    <property type="component" value="Unassembled WGS sequence"/>
</dbReference>
<dbReference type="GO" id="GO:0008076">
    <property type="term" value="C:voltage-gated potassium channel complex"/>
    <property type="evidence" value="ECO:0007669"/>
    <property type="project" value="InterPro"/>
</dbReference>
<evidence type="ECO:0000256" key="4">
    <source>
        <dbReference type="ARBA" id="ARBA00022989"/>
    </source>
</evidence>
<keyword evidence="12" id="KW-1185">Reference proteome</keyword>
<proteinExistence type="predicted"/>
<feature type="region of interest" description="Disordered" evidence="8">
    <location>
        <begin position="1"/>
        <end position="30"/>
    </location>
</feature>
<keyword evidence="3 9" id="KW-0812">Transmembrane</keyword>
<evidence type="ECO:0000256" key="5">
    <source>
        <dbReference type="ARBA" id="ARBA00023065"/>
    </source>
</evidence>
<evidence type="ECO:0000256" key="9">
    <source>
        <dbReference type="SAM" id="Phobius"/>
    </source>
</evidence>
<evidence type="ECO:0000313" key="12">
    <source>
        <dbReference type="Proteomes" id="UP000598775"/>
    </source>
</evidence>
<evidence type="ECO:0000256" key="6">
    <source>
        <dbReference type="ARBA" id="ARBA00023136"/>
    </source>
</evidence>
<evidence type="ECO:0000256" key="7">
    <source>
        <dbReference type="ARBA" id="ARBA00023303"/>
    </source>
</evidence>
<keyword evidence="7" id="KW-0407">Ion channel</keyword>
<organism evidence="11 12">
    <name type="scientific">Subtercola lobariae</name>
    <dbReference type="NCBI Taxonomy" id="1588641"/>
    <lineage>
        <taxon>Bacteria</taxon>
        <taxon>Bacillati</taxon>
        <taxon>Actinomycetota</taxon>
        <taxon>Actinomycetes</taxon>
        <taxon>Micrococcales</taxon>
        <taxon>Microbacteriaceae</taxon>
        <taxon>Subtercola</taxon>
    </lineage>
</organism>
<feature type="transmembrane region" description="Helical" evidence="9">
    <location>
        <begin position="99"/>
        <end position="118"/>
    </location>
</feature>
<gene>
    <name evidence="11" type="ORF">GCM10011399_18130</name>
</gene>
<comment type="subcellular location">
    <subcellularLocation>
        <location evidence="1">Membrane</location>
        <topology evidence="1">Multi-pass membrane protein</topology>
    </subcellularLocation>
</comment>